<feature type="transmembrane region" description="Helical" evidence="7">
    <location>
        <begin position="45"/>
        <end position="64"/>
    </location>
</feature>
<dbReference type="PANTHER" id="PTHR43266">
    <property type="entry name" value="MACROLIDE-EFFLUX PROTEIN"/>
    <property type="match status" value="1"/>
</dbReference>
<keyword evidence="10" id="KW-1185">Reference proteome</keyword>
<feature type="transmembrane region" description="Helical" evidence="7">
    <location>
        <begin position="71"/>
        <end position="90"/>
    </location>
</feature>
<keyword evidence="5 7" id="KW-1133">Transmembrane helix</keyword>
<dbReference type="Gene3D" id="1.20.1250.20">
    <property type="entry name" value="MFS general substrate transporter like domains"/>
    <property type="match status" value="1"/>
</dbReference>
<feature type="domain" description="Major facilitator superfamily (MFS) profile" evidence="8">
    <location>
        <begin position="6"/>
        <end position="390"/>
    </location>
</feature>
<comment type="subcellular location">
    <subcellularLocation>
        <location evidence="1">Cell membrane</location>
        <topology evidence="1">Multi-pass membrane protein</topology>
    </subcellularLocation>
</comment>
<feature type="transmembrane region" description="Helical" evidence="7">
    <location>
        <begin position="301"/>
        <end position="324"/>
    </location>
</feature>
<dbReference type="RefSeq" id="WP_142642981.1">
    <property type="nucleotide sequence ID" value="NZ_VDGI01000013.1"/>
</dbReference>
<accession>A0A544TPX1</accession>
<evidence type="ECO:0000256" key="2">
    <source>
        <dbReference type="ARBA" id="ARBA00022448"/>
    </source>
</evidence>
<dbReference type="GO" id="GO:0005886">
    <property type="term" value="C:plasma membrane"/>
    <property type="evidence" value="ECO:0007669"/>
    <property type="project" value="UniProtKB-SubCell"/>
</dbReference>
<dbReference type="Pfam" id="PF07690">
    <property type="entry name" value="MFS_1"/>
    <property type="match status" value="1"/>
</dbReference>
<dbReference type="PANTHER" id="PTHR43266:SF7">
    <property type="entry name" value="TRANSPORTER, PUTATIVE-RELATED"/>
    <property type="match status" value="1"/>
</dbReference>
<evidence type="ECO:0000313" key="10">
    <source>
        <dbReference type="Proteomes" id="UP000316626"/>
    </source>
</evidence>
<protein>
    <submittedName>
        <fullName evidence="9">MFS transporter</fullName>
    </submittedName>
</protein>
<evidence type="ECO:0000259" key="8">
    <source>
        <dbReference type="PROSITE" id="PS50850"/>
    </source>
</evidence>
<dbReference type="PROSITE" id="PS50850">
    <property type="entry name" value="MFS"/>
    <property type="match status" value="1"/>
</dbReference>
<gene>
    <name evidence="9" type="ORF">FG384_12735</name>
</gene>
<evidence type="ECO:0000256" key="6">
    <source>
        <dbReference type="ARBA" id="ARBA00023136"/>
    </source>
</evidence>
<feature type="transmembrane region" description="Helical" evidence="7">
    <location>
        <begin position="277"/>
        <end position="295"/>
    </location>
</feature>
<evidence type="ECO:0000256" key="4">
    <source>
        <dbReference type="ARBA" id="ARBA00022692"/>
    </source>
</evidence>
<feature type="transmembrane region" description="Helical" evidence="7">
    <location>
        <begin position="7"/>
        <end position="25"/>
    </location>
</feature>
<dbReference type="GO" id="GO:0022857">
    <property type="term" value="F:transmembrane transporter activity"/>
    <property type="evidence" value="ECO:0007669"/>
    <property type="project" value="InterPro"/>
</dbReference>
<comment type="caution">
    <text evidence="9">The sequence shown here is derived from an EMBL/GenBank/DDBJ whole genome shotgun (WGS) entry which is preliminary data.</text>
</comment>
<evidence type="ECO:0000313" key="9">
    <source>
        <dbReference type="EMBL" id="TQR19503.1"/>
    </source>
</evidence>
<keyword evidence="3" id="KW-1003">Cell membrane</keyword>
<evidence type="ECO:0000256" key="1">
    <source>
        <dbReference type="ARBA" id="ARBA00004651"/>
    </source>
</evidence>
<feature type="transmembrane region" description="Helical" evidence="7">
    <location>
        <begin position="96"/>
        <end position="117"/>
    </location>
</feature>
<feature type="transmembrane region" description="Helical" evidence="7">
    <location>
        <begin position="250"/>
        <end position="270"/>
    </location>
</feature>
<organism evidence="9 10">
    <name type="scientific">Psychrobacillus vulpis</name>
    <dbReference type="NCBI Taxonomy" id="2325572"/>
    <lineage>
        <taxon>Bacteria</taxon>
        <taxon>Bacillati</taxon>
        <taxon>Bacillota</taxon>
        <taxon>Bacilli</taxon>
        <taxon>Bacillales</taxon>
        <taxon>Bacillaceae</taxon>
        <taxon>Psychrobacillus</taxon>
    </lineage>
</organism>
<evidence type="ECO:0000256" key="5">
    <source>
        <dbReference type="ARBA" id="ARBA00022989"/>
    </source>
</evidence>
<reference evidence="9 10" key="1">
    <citation type="submission" date="2019-06" db="EMBL/GenBank/DDBJ databases">
        <title>Psychrobacillus vulpis sp. nov., a new species isolated from feces of a red fox that inhabits in The Tablas de Daimiel Natural Park, Albacete, Spain.</title>
        <authorList>
            <person name="Rodriguez M."/>
            <person name="Reina J.C."/>
            <person name="Bejar V."/>
            <person name="Llamas I."/>
        </authorList>
    </citation>
    <scope>NUCLEOTIDE SEQUENCE [LARGE SCALE GENOMIC DNA]</scope>
    <source>
        <strain evidence="9 10">Z8</strain>
    </source>
</reference>
<keyword evidence="2" id="KW-0813">Transport</keyword>
<evidence type="ECO:0000256" key="3">
    <source>
        <dbReference type="ARBA" id="ARBA00022475"/>
    </source>
</evidence>
<dbReference type="SUPFAM" id="SSF103473">
    <property type="entry name" value="MFS general substrate transporter"/>
    <property type="match status" value="1"/>
</dbReference>
<feature type="transmembrane region" description="Helical" evidence="7">
    <location>
        <begin position="345"/>
        <end position="362"/>
    </location>
</feature>
<name>A0A544TPX1_9BACI</name>
<dbReference type="OrthoDB" id="2381825at2"/>
<dbReference type="CDD" id="cd06173">
    <property type="entry name" value="MFS_MefA_like"/>
    <property type="match status" value="1"/>
</dbReference>
<dbReference type="InterPro" id="IPR020846">
    <property type="entry name" value="MFS_dom"/>
</dbReference>
<feature type="transmembrane region" description="Helical" evidence="7">
    <location>
        <begin position="213"/>
        <end position="238"/>
    </location>
</feature>
<feature type="transmembrane region" description="Helical" evidence="7">
    <location>
        <begin position="138"/>
        <end position="159"/>
    </location>
</feature>
<dbReference type="InterPro" id="IPR011701">
    <property type="entry name" value="MFS"/>
</dbReference>
<dbReference type="InterPro" id="IPR036259">
    <property type="entry name" value="MFS_trans_sf"/>
</dbReference>
<feature type="transmembrane region" description="Helical" evidence="7">
    <location>
        <begin position="165"/>
        <end position="184"/>
    </location>
</feature>
<proteinExistence type="predicted"/>
<dbReference type="EMBL" id="VDGI01000013">
    <property type="protein sequence ID" value="TQR19503.1"/>
    <property type="molecule type" value="Genomic_DNA"/>
</dbReference>
<feature type="transmembrane region" description="Helical" evidence="7">
    <location>
        <begin position="368"/>
        <end position="386"/>
    </location>
</feature>
<evidence type="ECO:0000256" key="7">
    <source>
        <dbReference type="SAM" id="Phobius"/>
    </source>
</evidence>
<keyword evidence="4 7" id="KW-0812">Transmembrane</keyword>
<sequence length="400" mass="44608">MWRNGNVWIVLIGELIAGLGLWSGIIGNLEFMQEKVPSDFHKSLILASGLLAGVLMGPLAGRIIDQSKKKNVLIVSSIARVLSVLFMFVAISTGSIWWMVLFLISLQISASFYFPALQATLPLIVKEQDLLQLNGMHMNIATIARVTGTAIAGLILVYWPIQTLYMMSMIAYAGLLGFTFLLKIDETKKPKEKLAKGKSGFKEVFPMLKDNKVVLMTLLLALIPVLFIGSFNLIVINVSEIQDSSSIKGMIYAVEGISFMLGTFAVKYIGTKWKIQHILFFFVYVIGFAELLLFFADMAFITLLAFALFGFAIGCFFPTAMTIFQKQVPKAIHGRFFSFRNMMDRVSFQVVLLSTGALLDIIGLPYMAIVFAITSICLSTLFLYLLKRNRVNIQLQPEKI</sequence>
<keyword evidence="6 7" id="KW-0472">Membrane</keyword>
<dbReference type="Proteomes" id="UP000316626">
    <property type="component" value="Unassembled WGS sequence"/>
</dbReference>
<dbReference type="AlphaFoldDB" id="A0A544TPX1"/>